<feature type="region of interest" description="Disordered" evidence="1">
    <location>
        <begin position="96"/>
        <end position="126"/>
    </location>
</feature>
<reference evidence="2 3" key="1">
    <citation type="journal article" date="2011" name="Cell">
        <title>The monarch butterfly genome yields insights into long-distance migration.</title>
        <authorList>
            <person name="Zhan S."/>
            <person name="Merlin C."/>
            <person name="Boore J.L."/>
            <person name="Reppert S.M."/>
        </authorList>
    </citation>
    <scope>NUCLEOTIDE SEQUENCE [LARGE SCALE GENOMIC DNA]</scope>
    <source>
        <strain evidence="2">F-2</strain>
    </source>
</reference>
<dbReference type="EMBL" id="AGBW02010976">
    <property type="protein sequence ID" value="OWR47443.1"/>
    <property type="molecule type" value="Genomic_DNA"/>
</dbReference>
<dbReference type="Proteomes" id="UP000007151">
    <property type="component" value="Unassembled WGS sequence"/>
</dbReference>
<accession>A0A212F156</accession>
<comment type="caution">
    <text evidence="2">The sequence shown here is derived from an EMBL/GenBank/DDBJ whole genome shotgun (WGS) entry which is preliminary data.</text>
</comment>
<feature type="compositionally biased region" description="Basic residues" evidence="1">
    <location>
        <begin position="96"/>
        <end position="106"/>
    </location>
</feature>
<sequence length="168" mass="20003">MYSRRLFIDECDLYEYNCDYETDYYPINYSDCFNIPPKPCPPQVSCPSIPTCPDHRKHIMGKINSPTKKLRRAFYQFTTQYPLPARMLRGRRRYSPTWRKKKRKTTRPMTKASTVRKTFKKTPPTTTRTKIIKKITVRKNGKVLLKVVKAVVRKNTEKKKKKDSDFLE</sequence>
<protein>
    <submittedName>
        <fullName evidence="2">Uncharacterized protein</fullName>
    </submittedName>
</protein>
<evidence type="ECO:0000256" key="1">
    <source>
        <dbReference type="SAM" id="MobiDB-lite"/>
    </source>
</evidence>
<dbReference type="KEGG" id="dpl:KGM_212053"/>
<gene>
    <name evidence="2" type="ORF">KGM_212053</name>
</gene>
<dbReference type="AlphaFoldDB" id="A0A212F156"/>
<name>A0A212F156_DANPL</name>
<evidence type="ECO:0000313" key="2">
    <source>
        <dbReference type="EMBL" id="OWR47443.1"/>
    </source>
</evidence>
<organism evidence="2 3">
    <name type="scientific">Danaus plexippus plexippus</name>
    <dbReference type="NCBI Taxonomy" id="278856"/>
    <lineage>
        <taxon>Eukaryota</taxon>
        <taxon>Metazoa</taxon>
        <taxon>Ecdysozoa</taxon>
        <taxon>Arthropoda</taxon>
        <taxon>Hexapoda</taxon>
        <taxon>Insecta</taxon>
        <taxon>Pterygota</taxon>
        <taxon>Neoptera</taxon>
        <taxon>Endopterygota</taxon>
        <taxon>Lepidoptera</taxon>
        <taxon>Glossata</taxon>
        <taxon>Ditrysia</taxon>
        <taxon>Papilionoidea</taxon>
        <taxon>Nymphalidae</taxon>
        <taxon>Danainae</taxon>
        <taxon>Danaini</taxon>
        <taxon>Danaina</taxon>
        <taxon>Danaus</taxon>
        <taxon>Danaus</taxon>
    </lineage>
</organism>
<keyword evidence="3" id="KW-1185">Reference proteome</keyword>
<dbReference type="InParanoid" id="A0A212F156"/>
<evidence type="ECO:0000313" key="3">
    <source>
        <dbReference type="Proteomes" id="UP000007151"/>
    </source>
</evidence>
<proteinExistence type="predicted"/>